<evidence type="ECO:0000313" key="3">
    <source>
        <dbReference type="Proteomes" id="UP000051820"/>
    </source>
</evidence>
<dbReference type="AlphaFoldDB" id="A0A0R1W498"/>
<reference evidence="2 3" key="1">
    <citation type="journal article" date="2015" name="Genome Announc.">
        <title>Expanding the biotechnology potential of lactobacilli through comparative genomics of 213 strains and associated genera.</title>
        <authorList>
            <person name="Sun Z."/>
            <person name="Harris H.M."/>
            <person name="McCann A."/>
            <person name="Guo C."/>
            <person name="Argimon S."/>
            <person name="Zhang W."/>
            <person name="Yang X."/>
            <person name="Jeffery I.B."/>
            <person name="Cooney J.C."/>
            <person name="Kagawa T.F."/>
            <person name="Liu W."/>
            <person name="Song Y."/>
            <person name="Salvetti E."/>
            <person name="Wrobel A."/>
            <person name="Rasinkangas P."/>
            <person name="Parkhill J."/>
            <person name="Rea M.C."/>
            <person name="O'Sullivan O."/>
            <person name="Ritari J."/>
            <person name="Douillard F.P."/>
            <person name="Paul Ross R."/>
            <person name="Yang R."/>
            <person name="Briner A.E."/>
            <person name="Felis G.E."/>
            <person name="de Vos W.M."/>
            <person name="Barrangou R."/>
            <person name="Klaenhammer T.R."/>
            <person name="Caufield P.W."/>
            <person name="Cui Y."/>
            <person name="Zhang H."/>
            <person name="O'Toole P.W."/>
        </authorList>
    </citation>
    <scope>NUCLEOTIDE SEQUENCE [LARGE SCALE GENOMIC DNA]</scope>
    <source>
        <strain evidence="2 3">DSM 5007</strain>
    </source>
</reference>
<dbReference type="EMBL" id="AZGF01000008">
    <property type="protein sequence ID" value="KRM12370.1"/>
    <property type="molecule type" value="Genomic_DNA"/>
</dbReference>
<dbReference type="Pfam" id="PF09704">
    <property type="entry name" value="Cas_Cas5d"/>
    <property type="match status" value="1"/>
</dbReference>
<comment type="caution">
    <text evidence="2">The sequence shown here is derived from an EMBL/GenBank/DDBJ whole genome shotgun (WGS) entry which is preliminary data.</text>
</comment>
<dbReference type="PATRIC" id="fig|1423807.3.peg.2442"/>
<accession>A0A0R1W498</accession>
<dbReference type="GO" id="GO:0004519">
    <property type="term" value="F:endonuclease activity"/>
    <property type="evidence" value="ECO:0007669"/>
    <property type="project" value="InterPro"/>
</dbReference>
<proteinExistence type="predicted"/>
<dbReference type="InterPro" id="IPR021124">
    <property type="entry name" value="CRISPR-assoc_prot_Cas5"/>
</dbReference>
<evidence type="ECO:0000256" key="1">
    <source>
        <dbReference type="ARBA" id="ARBA00023118"/>
    </source>
</evidence>
<gene>
    <name evidence="2" type="ORF">FD16_GL002365</name>
</gene>
<evidence type="ECO:0000313" key="2">
    <source>
        <dbReference type="EMBL" id="KRM12370.1"/>
    </source>
</evidence>
<dbReference type="GO" id="GO:0043571">
    <property type="term" value="P:maintenance of CRISPR repeat elements"/>
    <property type="evidence" value="ECO:0007669"/>
    <property type="project" value="InterPro"/>
</dbReference>
<protein>
    <recommendedName>
        <fullName evidence="4">Type I-C CRISPR-associated protein Cas5</fullName>
    </recommendedName>
</protein>
<dbReference type="eggNOG" id="ENOG502Z82V">
    <property type="taxonomic scope" value="Bacteria"/>
</dbReference>
<dbReference type="GO" id="GO:0051607">
    <property type="term" value="P:defense response to virus"/>
    <property type="evidence" value="ECO:0007669"/>
    <property type="project" value="UniProtKB-KW"/>
</dbReference>
<dbReference type="Gene3D" id="3.30.70.2660">
    <property type="match status" value="1"/>
</dbReference>
<name>A0A0R1W498_9LACO</name>
<sequence>MSPPVTFRVWGPLALFTDPITKGGEKASYPVPTQEACKGITESLYWKPTIMYHVISVRILNEIRYQAMGETPMITDQYATGHTSRRTQAYNTYLANPAYEITVRIHFNPFEKNMVQDRDMTKHVAMLKRAIKHGGRRDIFFGTRECQAHVELVDSENKEEGFYDQVSTDIPFGNQFLKYEYPNETGVPELQADFGLYVMKRGIIDFTEIEKKVRQQLVKRIDHIDLFKNKKVD</sequence>
<dbReference type="InterPro" id="IPR013422">
    <property type="entry name" value="CRISPR-assoc_prot_Cas5_N"/>
</dbReference>
<dbReference type="NCBIfam" id="TIGR01876">
    <property type="entry name" value="cas_Cas5d"/>
    <property type="match status" value="1"/>
</dbReference>
<keyword evidence="1" id="KW-0051">Antiviral defense</keyword>
<evidence type="ECO:0008006" key="4">
    <source>
        <dbReference type="Google" id="ProtNLM"/>
    </source>
</evidence>
<dbReference type="STRING" id="1423807.FD16_GL002365"/>
<dbReference type="Proteomes" id="UP000051820">
    <property type="component" value="Unassembled WGS sequence"/>
</dbReference>
<dbReference type="NCBIfam" id="TIGR02593">
    <property type="entry name" value="CRISPR_cas5"/>
    <property type="match status" value="1"/>
</dbReference>
<organism evidence="2 3">
    <name type="scientific">Paucilactobacillus suebicus DSM 5007 = KCTC 3549</name>
    <dbReference type="NCBI Taxonomy" id="1423807"/>
    <lineage>
        <taxon>Bacteria</taxon>
        <taxon>Bacillati</taxon>
        <taxon>Bacillota</taxon>
        <taxon>Bacilli</taxon>
        <taxon>Lactobacillales</taxon>
        <taxon>Lactobacillaceae</taxon>
        <taxon>Paucilactobacillus</taxon>
    </lineage>
</organism>
<keyword evidence="3" id="KW-1185">Reference proteome</keyword>
<dbReference type="InterPro" id="IPR010155">
    <property type="entry name" value="CRISPR-assoc_prot_Cas5d"/>
</dbReference>